<proteinExistence type="predicted"/>
<gene>
    <name evidence="6" type="ORF">AMQ22_00994</name>
</gene>
<feature type="binding site" evidence="3">
    <location>
        <position position="90"/>
    </location>
    <ligand>
        <name>a divalent metal cation</name>
        <dbReference type="ChEBI" id="CHEBI:60240"/>
    </ligand>
</feature>
<feature type="binding site" evidence="3">
    <location>
        <position position="176"/>
    </location>
    <ligand>
        <name>substrate</name>
    </ligand>
</feature>
<dbReference type="PANTHER" id="PTHR47572">
    <property type="entry name" value="LIPOPROTEIN-RELATED"/>
    <property type="match status" value="1"/>
</dbReference>
<feature type="active site" description="Proton donor/acceptor" evidence="2">
    <location>
        <position position="271"/>
    </location>
</feature>
<evidence type="ECO:0000313" key="7">
    <source>
        <dbReference type="Proteomes" id="UP000075398"/>
    </source>
</evidence>
<evidence type="ECO:0000256" key="4">
    <source>
        <dbReference type="SAM" id="Phobius"/>
    </source>
</evidence>
<dbReference type="Proteomes" id="UP000075398">
    <property type="component" value="Unassembled WGS sequence"/>
</dbReference>
<name>A0A150J4E1_9EURY</name>
<dbReference type="AlphaFoldDB" id="A0A150J4E1"/>
<evidence type="ECO:0000259" key="5">
    <source>
        <dbReference type="Pfam" id="PF08450"/>
    </source>
</evidence>
<dbReference type="InterPro" id="IPR011042">
    <property type="entry name" value="6-blade_b-propeller_TolB-like"/>
</dbReference>
<comment type="cofactor">
    <cofactor evidence="3">
        <name>Zn(2+)</name>
        <dbReference type="ChEBI" id="CHEBI:29105"/>
    </cofactor>
    <text evidence="3">Binds 1 divalent metal cation per subunit.</text>
</comment>
<evidence type="ECO:0000256" key="3">
    <source>
        <dbReference type="PIRSR" id="PIRSR605511-2"/>
    </source>
</evidence>
<dbReference type="PRINTS" id="PR01790">
    <property type="entry name" value="SMP30FAMILY"/>
</dbReference>
<feature type="binding site" evidence="3">
    <location>
        <position position="226"/>
    </location>
    <ligand>
        <name>a divalent metal cation</name>
        <dbReference type="ChEBI" id="CHEBI:60240"/>
    </ligand>
</feature>
<dbReference type="InterPro" id="IPR013658">
    <property type="entry name" value="SGL"/>
</dbReference>
<evidence type="ECO:0000313" key="6">
    <source>
        <dbReference type="EMBL" id="KYC52090.1"/>
    </source>
</evidence>
<protein>
    <submittedName>
        <fullName evidence="6">SMP-30/Gluconolaconase/LRE-like region</fullName>
    </submittedName>
</protein>
<feature type="binding site" evidence="3">
    <location>
        <position position="271"/>
    </location>
    <ligand>
        <name>a divalent metal cation</name>
        <dbReference type="ChEBI" id="CHEBI:60240"/>
    </ligand>
</feature>
<keyword evidence="4" id="KW-1133">Transmembrane helix</keyword>
<evidence type="ECO:0000256" key="2">
    <source>
        <dbReference type="PIRSR" id="PIRSR605511-1"/>
    </source>
</evidence>
<dbReference type="InterPro" id="IPR005511">
    <property type="entry name" value="SMP-30"/>
</dbReference>
<feature type="domain" description="SMP-30/Gluconolactonase/LRE-like region" evidence="5">
    <location>
        <begin position="88"/>
        <end position="325"/>
    </location>
</feature>
<keyword evidence="4" id="KW-0812">Transmembrane</keyword>
<evidence type="ECO:0000256" key="1">
    <source>
        <dbReference type="ARBA" id="ARBA00022801"/>
    </source>
</evidence>
<dbReference type="Pfam" id="PF08450">
    <property type="entry name" value="SGL"/>
    <property type="match status" value="1"/>
</dbReference>
<dbReference type="GO" id="GO:0016787">
    <property type="term" value="F:hydrolase activity"/>
    <property type="evidence" value="ECO:0007669"/>
    <property type="project" value="UniProtKB-KW"/>
</dbReference>
<keyword evidence="3" id="KW-0479">Metal-binding</keyword>
<accession>A0A150J4E1</accession>
<dbReference type="Gene3D" id="2.120.10.30">
    <property type="entry name" value="TolB, C-terminal domain"/>
    <property type="match status" value="1"/>
</dbReference>
<keyword evidence="4" id="KW-0472">Membrane</keyword>
<feature type="transmembrane region" description="Helical" evidence="4">
    <location>
        <begin position="6"/>
        <end position="27"/>
    </location>
</feature>
<keyword evidence="1" id="KW-0378">Hydrolase</keyword>
<sequence>MEKVRYLLIIFILIIGTTVNIGCTTSIEDIKVESESKQIDISPKAETNIPIDLNLSEPPKIIEKSFEYPKLNFSAIPAPVLISDKFIFAEGPAWDKANGRLLFSDIDGNKIYEIKLPDRINVYRTSSNNTNGLEFDNQGNLYAAEHDSRSITVISKNGQTKTLVDNYMGRRLNSPNDIVAKSDGTIYFTDPTFGLKGQKELDFMGLYRVIKEGKLFLEDKFDTSPNGVALSPDEKKLYLSLTFGNEILVYDVSPDGSTTNSRKFAYVKNPDGIEVDLGENVYVAGLEGVYVFSPEGTKLGIIYTNDQPTNCEFGGPSGNILFITARNSIYRVDIPIPGFIE</sequence>
<reference evidence="6 7" key="1">
    <citation type="journal article" date="2016" name="ISME J.">
        <title>Chasing the elusive Euryarchaeota class WSA2: genomes reveal a uniquely fastidious methyl-reducing methanogen.</title>
        <authorList>
            <person name="Nobu M.K."/>
            <person name="Narihiro T."/>
            <person name="Kuroda K."/>
            <person name="Mei R."/>
            <person name="Liu W.T."/>
        </authorList>
    </citation>
    <scope>NUCLEOTIDE SEQUENCE [LARGE SCALE GENOMIC DNA]</scope>
    <source>
        <strain evidence="6">U1lsi0528_Bin055</strain>
    </source>
</reference>
<dbReference type="PANTHER" id="PTHR47572:SF4">
    <property type="entry name" value="LACTONASE DRP35"/>
    <property type="match status" value="1"/>
</dbReference>
<dbReference type="PATRIC" id="fig|1705409.3.peg.1026"/>
<dbReference type="GO" id="GO:0046872">
    <property type="term" value="F:metal ion binding"/>
    <property type="evidence" value="ECO:0007669"/>
    <property type="project" value="UniProtKB-KW"/>
</dbReference>
<comment type="caution">
    <text evidence="6">The sequence shown here is derived from an EMBL/GenBank/DDBJ whole genome shotgun (WGS) entry which is preliminary data.</text>
</comment>
<organism evidence="6 7">
    <name type="scientific">Candidatus Methanofastidiosum methylothiophilum</name>
    <dbReference type="NCBI Taxonomy" id="1705564"/>
    <lineage>
        <taxon>Archaea</taxon>
        <taxon>Methanobacteriati</taxon>
        <taxon>Methanobacteriota</taxon>
        <taxon>Stenosarchaea group</taxon>
        <taxon>Candidatus Methanofastidiosia</taxon>
        <taxon>Candidatus Methanofastidiosales</taxon>
        <taxon>Candidatus Methanofastidiosaceae</taxon>
        <taxon>Candidatus Methanofastidiosum</taxon>
    </lineage>
</organism>
<dbReference type="EMBL" id="LNGC01000034">
    <property type="protein sequence ID" value="KYC52090.1"/>
    <property type="molecule type" value="Genomic_DNA"/>
</dbReference>
<dbReference type="SUPFAM" id="SSF63829">
    <property type="entry name" value="Calcium-dependent phosphotriesterase"/>
    <property type="match status" value="1"/>
</dbReference>
<dbReference type="InterPro" id="IPR051262">
    <property type="entry name" value="SMP-30/CGR1_Lactonase"/>
</dbReference>
<keyword evidence="3" id="KW-0862">Zinc</keyword>